<evidence type="ECO:0000313" key="3">
    <source>
        <dbReference type="EMBL" id="OKS89612.1"/>
    </source>
</evidence>
<dbReference type="GO" id="GO:0005737">
    <property type="term" value="C:cytoplasm"/>
    <property type="evidence" value="ECO:0007669"/>
    <property type="project" value="TreeGrafter"/>
</dbReference>
<dbReference type="Gene3D" id="3.60.21.10">
    <property type="match status" value="1"/>
</dbReference>
<dbReference type="InterPro" id="IPR029052">
    <property type="entry name" value="Metallo-depent_PP-like"/>
</dbReference>
<dbReference type="GO" id="GO:0016791">
    <property type="term" value="F:phosphatase activity"/>
    <property type="evidence" value="ECO:0007669"/>
    <property type="project" value="TreeGrafter"/>
</dbReference>
<name>A0A1Q6A6J5_9SPHI</name>
<comment type="caution">
    <text evidence="3">The sequence shown here is derived from an EMBL/GenBank/DDBJ whole genome shotgun (WGS) entry which is preliminary data.</text>
</comment>
<dbReference type="Pfam" id="PF12850">
    <property type="entry name" value="Metallophos_2"/>
    <property type="match status" value="1"/>
</dbReference>
<dbReference type="EMBL" id="MPPL01000001">
    <property type="protein sequence ID" value="OKS89612.1"/>
    <property type="molecule type" value="Genomic_DNA"/>
</dbReference>
<evidence type="ECO:0000259" key="2">
    <source>
        <dbReference type="Pfam" id="PF12850"/>
    </source>
</evidence>
<dbReference type="InterPro" id="IPR011152">
    <property type="entry name" value="Pesterase_MJ0912"/>
</dbReference>
<reference evidence="3 4" key="1">
    <citation type="submission" date="2016-11" db="EMBL/GenBank/DDBJ databases">
        <title>Whole Genome Sequencing of Mucilaginibacter polytrichastri RG4-7(T) isolated from the moss sample.</title>
        <authorList>
            <person name="Li Y."/>
        </authorList>
    </citation>
    <scope>NUCLEOTIDE SEQUENCE [LARGE SCALE GENOMIC DNA]</scope>
    <source>
        <strain evidence="3 4">RG4-7</strain>
    </source>
</reference>
<accession>A0A1Q6A6J5</accession>
<evidence type="ECO:0000256" key="1">
    <source>
        <dbReference type="ARBA" id="ARBA00008950"/>
    </source>
</evidence>
<dbReference type="SUPFAM" id="SSF56300">
    <property type="entry name" value="Metallo-dependent phosphatases"/>
    <property type="match status" value="1"/>
</dbReference>
<dbReference type="InterPro" id="IPR024654">
    <property type="entry name" value="Calcineurin-like_PHP_lpxH"/>
</dbReference>
<gene>
    <name evidence="3" type="ORF">RG47T_5096</name>
</gene>
<dbReference type="PIRSF" id="PIRSF000883">
    <property type="entry name" value="Pesterase_MJ0912"/>
    <property type="match status" value="1"/>
</dbReference>
<dbReference type="InterPro" id="IPR050126">
    <property type="entry name" value="Ap4A_hydrolase"/>
</dbReference>
<dbReference type="OrthoDB" id="9813918at2"/>
<dbReference type="STRING" id="1302689.RG47T_5096"/>
<dbReference type="Proteomes" id="UP000186720">
    <property type="component" value="Unassembled WGS sequence"/>
</dbReference>
<proteinExistence type="inferred from homology"/>
<dbReference type="RefSeq" id="WP_074492793.1">
    <property type="nucleotide sequence ID" value="NZ_FPAM01000003.1"/>
</dbReference>
<organism evidence="3 4">
    <name type="scientific">Mucilaginibacter polytrichastri</name>
    <dbReference type="NCBI Taxonomy" id="1302689"/>
    <lineage>
        <taxon>Bacteria</taxon>
        <taxon>Pseudomonadati</taxon>
        <taxon>Bacteroidota</taxon>
        <taxon>Sphingobacteriia</taxon>
        <taxon>Sphingobacteriales</taxon>
        <taxon>Sphingobacteriaceae</taxon>
        <taxon>Mucilaginibacter</taxon>
    </lineage>
</organism>
<keyword evidence="4" id="KW-1185">Reference proteome</keyword>
<dbReference type="AlphaFoldDB" id="A0A1Q6A6J5"/>
<protein>
    <recommendedName>
        <fullName evidence="2">Calcineurin-like phosphoesterase domain-containing protein</fullName>
    </recommendedName>
</protein>
<sequence length="258" mass="29271">MKTYAIISDIHGNLHALLAVLRDIKAREIETIINLGDHFYGALEPEGVAEILRENPMINIRGNTDRAILESLERDGMKSEKPEMERVKGEISEKTIEWIKALPLTATCDNVFFICHGTPECDNEYLLEEVTANGVFVYNDEDLIEKVKDIKERIILCGHSHVNRTIYLSNDKIILNPGSVGLPAYLGSEKYEHRFAMESMTPHAKYAIVYVSGDHVDIEQVQITYDWKTASEMARSNGNPNWAEFLLHGRMPKDLRVG</sequence>
<dbReference type="PANTHER" id="PTHR42850:SF2">
    <property type="entry name" value="BLL5683 PROTEIN"/>
    <property type="match status" value="1"/>
</dbReference>
<feature type="domain" description="Calcineurin-like phosphoesterase" evidence="2">
    <location>
        <begin position="5"/>
        <end position="183"/>
    </location>
</feature>
<comment type="similarity">
    <text evidence="1">Belongs to the metallophosphoesterase superfamily. YfcE family.</text>
</comment>
<dbReference type="PANTHER" id="PTHR42850">
    <property type="entry name" value="METALLOPHOSPHOESTERASE"/>
    <property type="match status" value="1"/>
</dbReference>
<evidence type="ECO:0000313" key="4">
    <source>
        <dbReference type="Proteomes" id="UP000186720"/>
    </source>
</evidence>